<dbReference type="GO" id="GO:0022857">
    <property type="term" value="F:transmembrane transporter activity"/>
    <property type="evidence" value="ECO:0007669"/>
    <property type="project" value="TreeGrafter"/>
</dbReference>
<sequence length="412" mass="44674">MQLRPILSTLRHHKLTSILLTLQVAFTCAIVCNVVFMVAKRVERASVATGIVENELSVIHSSGIEKNENKQARNQADLAALRAIPGVTSVAAVSYSLPLNHNSSSRGVCPDQASLQRAMQQRSADGTSCMTPSIYDGTPGLIDTLGLHLVAGRRFQPDDYVVGMGHTPAVAIISSALARRLYPNQSALGKDMYLGHSVIRVVGIVETLLRPSLRDPGTEGDSMLWPQLPDLSGVTYLLRSAPGDRRRVLEAAEAALLKVSASRLIDPRRVQTYTQIRHDYFQRDTTMIGLLVASASGLLFVTALGIAGLANFWVQQRWRSIGIRRAVGATRGDILRYFQGENFLIVGAGIVLGGVLAVLLNLLLMAHYELPRLPLWYLPIGAAVLWVLGQLSVLSPARRAARVPPVAAMRSA</sequence>
<proteinExistence type="inferred from homology"/>
<dbReference type="AlphaFoldDB" id="A0A4S3KM22"/>
<dbReference type="InterPro" id="IPR025857">
    <property type="entry name" value="MacB_PCD"/>
</dbReference>
<name>A0A4S3KM22_9GAMM</name>
<evidence type="ECO:0000256" key="5">
    <source>
        <dbReference type="ARBA" id="ARBA00023136"/>
    </source>
</evidence>
<dbReference type="InterPro" id="IPR003838">
    <property type="entry name" value="ABC3_permease_C"/>
</dbReference>
<accession>A0A4S3KM22</accession>
<dbReference type="Pfam" id="PF12704">
    <property type="entry name" value="MacB_PCD"/>
    <property type="match status" value="1"/>
</dbReference>
<dbReference type="EMBL" id="MWIO01000004">
    <property type="protein sequence ID" value="THD09849.1"/>
    <property type="molecule type" value="Genomic_DNA"/>
</dbReference>
<comment type="similarity">
    <text evidence="6">Belongs to the ABC-4 integral membrane protein family.</text>
</comment>
<dbReference type="PANTHER" id="PTHR30572">
    <property type="entry name" value="MEMBRANE COMPONENT OF TRANSPORTER-RELATED"/>
    <property type="match status" value="1"/>
</dbReference>
<feature type="domain" description="MacB-like periplasmic core" evidence="9">
    <location>
        <begin position="30"/>
        <end position="210"/>
    </location>
</feature>
<evidence type="ECO:0000313" key="10">
    <source>
        <dbReference type="EMBL" id="THD09849.1"/>
    </source>
</evidence>
<protein>
    <submittedName>
        <fullName evidence="10">ABC transporter permease</fullName>
    </submittedName>
</protein>
<evidence type="ECO:0000256" key="3">
    <source>
        <dbReference type="ARBA" id="ARBA00022692"/>
    </source>
</evidence>
<keyword evidence="5 7" id="KW-0472">Membrane</keyword>
<dbReference type="InterPro" id="IPR050250">
    <property type="entry name" value="Macrolide_Exporter_MacB"/>
</dbReference>
<comment type="caution">
    <text evidence="10">The sequence shown here is derived from an EMBL/GenBank/DDBJ whole genome shotgun (WGS) entry which is preliminary data.</text>
</comment>
<evidence type="ECO:0000313" key="11">
    <source>
        <dbReference type="Proteomes" id="UP000306317"/>
    </source>
</evidence>
<dbReference type="RefSeq" id="WP_136256889.1">
    <property type="nucleotide sequence ID" value="NZ_MWIO01000004.1"/>
</dbReference>
<evidence type="ECO:0000259" key="9">
    <source>
        <dbReference type="Pfam" id="PF12704"/>
    </source>
</evidence>
<dbReference type="Pfam" id="PF02687">
    <property type="entry name" value="FtsX"/>
    <property type="match status" value="1"/>
</dbReference>
<keyword evidence="11" id="KW-1185">Reference proteome</keyword>
<feature type="transmembrane region" description="Helical" evidence="7">
    <location>
        <begin position="287"/>
        <end position="314"/>
    </location>
</feature>
<evidence type="ECO:0000256" key="6">
    <source>
        <dbReference type="ARBA" id="ARBA00038076"/>
    </source>
</evidence>
<feature type="domain" description="ABC3 transporter permease C-terminal" evidence="8">
    <location>
        <begin position="297"/>
        <end position="405"/>
    </location>
</feature>
<gene>
    <name evidence="10" type="ORF">B1991_01235</name>
</gene>
<evidence type="ECO:0000256" key="7">
    <source>
        <dbReference type="SAM" id="Phobius"/>
    </source>
</evidence>
<evidence type="ECO:0000256" key="1">
    <source>
        <dbReference type="ARBA" id="ARBA00004651"/>
    </source>
</evidence>
<keyword evidence="4 7" id="KW-1133">Transmembrane helix</keyword>
<keyword evidence="2" id="KW-1003">Cell membrane</keyword>
<dbReference type="GO" id="GO:0005886">
    <property type="term" value="C:plasma membrane"/>
    <property type="evidence" value="ECO:0007669"/>
    <property type="project" value="UniProtKB-SubCell"/>
</dbReference>
<feature type="transmembrane region" description="Helical" evidence="7">
    <location>
        <begin position="20"/>
        <end position="39"/>
    </location>
</feature>
<keyword evidence="3 7" id="KW-0812">Transmembrane</keyword>
<dbReference type="Proteomes" id="UP000306317">
    <property type="component" value="Unassembled WGS sequence"/>
</dbReference>
<comment type="subcellular location">
    <subcellularLocation>
        <location evidence="1">Cell membrane</location>
        <topology evidence="1">Multi-pass membrane protein</topology>
    </subcellularLocation>
</comment>
<evidence type="ECO:0000259" key="8">
    <source>
        <dbReference type="Pfam" id="PF02687"/>
    </source>
</evidence>
<evidence type="ECO:0000256" key="4">
    <source>
        <dbReference type="ARBA" id="ARBA00022989"/>
    </source>
</evidence>
<organism evidence="10 11">
    <name type="scientific">Rhodanobacter lindaniclasticus</name>
    <dbReference type="NCBI Taxonomy" id="75310"/>
    <lineage>
        <taxon>Bacteria</taxon>
        <taxon>Pseudomonadati</taxon>
        <taxon>Pseudomonadota</taxon>
        <taxon>Gammaproteobacteria</taxon>
        <taxon>Lysobacterales</taxon>
        <taxon>Rhodanobacteraceae</taxon>
        <taxon>Rhodanobacter</taxon>
    </lineage>
</organism>
<reference evidence="10 11" key="1">
    <citation type="submission" date="2017-02" db="EMBL/GenBank/DDBJ databases">
        <title>Whole genome sequencing of Rhodanobacter lindaniclasticus DSM 17932.</title>
        <authorList>
            <person name="Kumar S."/>
            <person name="Patil P."/>
            <person name="Patil P.B."/>
        </authorList>
    </citation>
    <scope>NUCLEOTIDE SEQUENCE [LARGE SCALE GENOMIC DNA]</scope>
    <source>
        <strain evidence="10 11">DSM 17932</strain>
    </source>
</reference>
<dbReference type="OrthoDB" id="9770036at2"/>
<evidence type="ECO:0000256" key="2">
    <source>
        <dbReference type="ARBA" id="ARBA00022475"/>
    </source>
</evidence>
<dbReference type="PANTHER" id="PTHR30572:SF4">
    <property type="entry name" value="ABC TRANSPORTER PERMEASE YTRF"/>
    <property type="match status" value="1"/>
</dbReference>
<feature type="transmembrane region" description="Helical" evidence="7">
    <location>
        <begin position="343"/>
        <end position="364"/>
    </location>
</feature>
<feature type="transmembrane region" description="Helical" evidence="7">
    <location>
        <begin position="376"/>
        <end position="394"/>
    </location>
</feature>